<organism evidence="1">
    <name type="scientific">Myoviridae sp. ctNQV2</name>
    <dbReference type="NCBI Taxonomy" id="2827683"/>
    <lineage>
        <taxon>Viruses</taxon>
        <taxon>Duplodnaviria</taxon>
        <taxon>Heunggongvirae</taxon>
        <taxon>Uroviricota</taxon>
        <taxon>Caudoviricetes</taxon>
    </lineage>
</organism>
<name>A0A8S5RYT1_9CAUD</name>
<evidence type="ECO:0000313" key="1">
    <source>
        <dbReference type="EMBL" id="DAF43893.1"/>
    </source>
</evidence>
<reference evidence="1" key="1">
    <citation type="journal article" date="2021" name="Proc. Natl. Acad. Sci. U.S.A.">
        <title>A Catalog of Tens of Thousands of Viruses from Human Metagenomes Reveals Hidden Associations with Chronic Diseases.</title>
        <authorList>
            <person name="Tisza M.J."/>
            <person name="Buck C.B."/>
        </authorList>
    </citation>
    <scope>NUCLEOTIDE SEQUENCE</scope>
    <source>
        <strain evidence="1">CtNQV2</strain>
    </source>
</reference>
<dbReference type="EMBL" id="BK032510">
    <property type="protein sequence ID" value="DAF43893.1"/>
    <property type="molecule type" value="Genomic_DNA"/>
</dbReference>
<accession>A0A8S5RYT1</accession>
<sequence length="131" mass="14258">MASTFKIIQEGYVPPVKTIYINVKGTSNVISINPVGDDGRFHNPASVLRFAIEFNTGGNQCVGTTLDIKYSNLKNQQLQMEVSGAFGTKIIRGSSIVITDLGCDGEYDLPIYILSGGNQSDDTYDYVVRVV</sequence>
<proteinExistence type="predicted"/>
<protein>
    <submittedName>
        <fullName evidence="1">Uncharacterized protein</fullName>
    </submittedName>
</protein>